<dbReference type="EMBL" id="UINC01208926">
    <property type="protein sequence ID" value="SVE31711.1"/>
    <property type="molecule type" value="Genomic_DNA"/>
</dbReference>
<gene>
    <name evidence="1" type="ORF">METZ01_LOCUS484565</name>
</gene>
<proteinExistence type="predicted"/>
<evidence type="ECO:0000313" key="1">
    <source>
        <dbReference type="EMBL" id="SVE31711.1"/>
    </source>
</evidence>
<protein>
    <submittedName>
        <fullName evidence="1">Uncharacterized protein</fullName>
    </submittedName>
</protein>
<reference evidence="1" key="1">
    <citation type="submission" date="2018-05" db="EMBL/GenBank/DDBJ databases">
        <authorList>
            <person name="Lanie J.A."/>
            <person name="Ng W.-L."/>
            <person name="Kazmierczak K.M."/>
            <person name="Andrzejewski T.M."/>
            <person name="Davidsen T.M."/>
            <person name="Wayne K.J."/>
            <person name="Tettelin H."/>
            <person name="Glass J.I."/>
            <person name="Rusch D."/>
            <person name="Podicherti R."/>
            <person name="Tsui H.-C.T."/>
            <person name="Winkler M.E."/>
        </authorList>
    </citation>
    <scope>NUCLEOTIDE SEQUENCE</scope>
</reference>
<accession>A0A383CHT2</accession>
<dbReference type="AlphaFoldDB" id="A0A383CHT2"/>
<name>A0A383CHT2_9ZZZZ</name>
<sequence length="50" mass="5773">MCRIRTFYECSDGTMGWAEIVLSYDEDIAGHIRHWSTGGRMVITEHIDLV</sequence>
<organism evidence="1">
    <name type="scientific">marine metagenome</name>
    <dbReference type="NCBI Taxonomy" id="408172"/>
    <lineage>
        <taxon>unclassified sequences</taxon>
        <taxon>metagenomes</taxon>
        <taxon>ecological metagenomes</taxon>
    </lineage>
</organism>